<dbReference type="OrthoDB" id="3722165at2"/>
<sequence length="645" mass="66828">MDCPNCSTPHSDAARFCARCGTPLHPAIDRSWHFAVQPDEPVRALALMSTLMPHLSGARHHIYRNAIALALLAALTFAAFGVLSIALVLAAIALPTVVLTYIHDHNVRRDEPITVIGVAFLLSSVLGVGVGLIEHYFTKPVLLGATNHRLPTLTQIFELGVLIPVVGFVAVLIAPILTTVRRAFRHPVDAVVACSLSGAAFSVGLSVVVQRGAFIHFGATAGAPAHVAFIALTLGILQPIIFATAAAMAVVPLRGAGMKTALGLAKGLALVVLYEMAATLLNPYGARGIVLTALAALVLAVAGLIATRDALHTALLAEAQASLVGDHGLIRAPDTHQICAHCGAAIGAGAAFCQVCGTTTAALARHPSSPAGAASTPQKSQRAKDATMSSTPPPLHIPSPPHYPGSAGRVGHRLRPVVIAVIAAVVILIAAAVTATMVLTGPANRPEPPPMLPGSHATVVAHAESDIFQPPKAPSKLARTPSTARSGAIKLTSAEPIDIGHGVWITPASGWTLVDQGPNRVMLHNGDSSAQMYVATKPTAGADVVAVLQADINQLFHGSSYGLIDSALLGEPKTKTLQSTNFQQYASIDFIAQVLTQQGSTGVVGSFGELLNTSNQLSVFIDFRQTGDQPDQAVADGTMMIESML</sequence>
<feature type="transmembrane region" description="Helical" evidence="2">
    <location>
        <begin position="156"/>
        <end position="178"/>
    </location>
</feature>
<organism evidence="4 5">
    <name type="scientific">Mycobacterium marinum (strain ATCC BAA-535 / M)</name>
    <dbReference type="NCBI Taxonomy" id="216594"/>
    <lineage>
        <taxon>Bacteria</taxon>
        <taxon>Bacillati</taxon>
        <taxon>Actinomycetota</taxon>
        <taxon>Actinomycetes</taxon>
        <taxon>Mycobacteriales</taxon>
        <taxon>Mycobacteriaceae</taxon>
        <taxon>Mycobacterium</taxon>
        <taxon>Mycobacterium ulcerans group</taxon>
    </lineage>
</organism>
<feature type="domain" description="Zinc-ribbon" evidence="3">
    <location>
        <begin position="3"/>
        <end position="24"/>
    </location>
</feature>
<protein>
    <submittedName>
        <fullName evidence="4">Hypothetical membrane protein</fullName>
    </submittedName>
</protein>
<keyword evidence="5" id="KW-1185">Reference proteome</keyword>
<dbReference type="RefSeq" id="WP_012393274.1">
    <property type="nucleotide sequence ID" value="NC_010612.1"/>
</dbReference>
<dbReference type="KEGG" id="mmi:MMAR_1411"/>
<feature type="transmembrane region" description="Helical" evidence="2">
    <location>
        <begin position="62"/>
        <end position="79"/>
    </location>
</feature>
<feature type="transmembrane region" description="Helical" evidence="2">
    <location>
        <begin position="190"/>
        <end position="209"/>
    </location>
</feature>
<feature type="transmembrane region" description="Helical" evidence="2">
    <location>
        <begin position="263"/>
        <end position="282"/>
    </location>
</feature>
<evidence type="ECO:0000313" key="5">
    <source>
        <dbReference type="Proteomes" id="UP000001190"/>
    </source>
</evidence>
<proteinExistence type="predicted"/>
<feature type="transmembrane region" description="Helical" evidence="2">
    <location>
        <begin position="114"/>
        <end position="136"/>
    </location>
</feature>
<dbReference type="eggNOG" id="COG2339">
    <property type="taxonomic scope" value="Bacteria"/>
</dbReference>
<keyword evidence="2" id="KW-0812">Transmembrane</keyword>
<feature type="transmembrane region" description="Helical" evidence="2">
    <location>
        <begin position="417"/>
        <end position="439"/>
    </location>
</feature>
<keyword evidence="2" id="KW-1133">Transmembrane helix</keyword>
<dbReference type="Pfam" id="PF13240">
    <property type="entry name" value="Zn_Ribbon_1"/>
    <property type="match status" value="1"/>
</dbReference>
<evidence type="ECO:0000256" key="2">
    <source>
        <dbReference type="SAM" id="Phobius"/>
    </source>
</evidence>
<evidence type="ECO:0000256" key="1">
    <source>
        <dbReference type="SAM" id="MobiDB-lite"/>
    </source>
</evidence>
<name>B2HFM6_MYCMM</name>
<dbReference type="EMBL" id="CP000854">
    <property type="protein sequence ID" value="ACC39871.1"/>
    <property type="molecule type" value="Genomic_DNA"/>
</dbReference>
<dbReference type="HOGENOM" id="CLU_424424_0_0_11"/>
<dbReference type="InterPro" id="IPR026870">
    <property type="entry name" value="Zinc_ribbon_dom"/>
</dbReference>
<feature type="transmembrane region" description="Helical" evidence="2">
    <location>
        <begin position="229"/>
        <end position="251"/>
    </location>
</feature>
<accession>B2HFM6</accession>
<dbReference type="AlphaFoldDB" id="B2HFM6"/>
<gene>
    <name evidence="4" type="ordered locus">MMAR_1411</name>
</gene>
<feature type="compositionally biased region" description="Pro residues" evidence="1">
    <location>
        <begin position="391"/>
        <end position="403"/>
    </location>
</feature>
<evidence type="ECO:0000313" key="4">
    <source>
        <dbReference type="EMBL" id="ACC39871.1"/>
    </source>
</evidence>
<feature type="region of interest" description="Disordered" evidence="1">
    <location>
        <begin position="366"/>
        <end position="408"/>
    </location>
</feature>
<dbReference type="Proteomes" id="UP000001190">
    <property type="component" value="Chromosome"/>
</dbReference>
<evidence type="ECO:0000259" key="3">
    <source>
        <dbReference type="Pfam" id="PF13240"/>
    </source>
</evidence>
<keyword evidence="2" id="KW-0472">Membrane</keyword>
<feature type="transmembrane region" description="Helical" evidence="2">
    <location>
        <begin position="288"/>
        <end position="306"/>
    </location>
</feature>
<reference evidence="4 5" key="1">
    <citation type="journal article" date="2008" name="Genome Res.">
        <title>Insights from the complete genome sequence of Mycobacterium marinum on the evolution of Mycobacterium tuberculosis.</title>
        <authorList>
            <person name="Stinear T.P."/>
            <person name="Seemann T."/>
            <person name="Harrison P.F."/>
            <person name="Jenkin G.A."/>
            <person name="Davies J.K."/>
            <person name="Johnson P.D."/>
            <person name="Abdellah Z."/>
            <person name="Arrowsmith C."/>
            <person name="Chillingworth T."/>
            <person name="Churcher C."/>
            <person name="Clarke K."/>
            <person name="Cronin A."/>
            <person name="Davis P."/>
            <person name="Goodhead I."/>
            <person name="Holroyd N."/>
            <person name="Jagels K."/>
            <person name="Lord A."/>
            <person name="Moule S."/>
            <person name="Mungall K."/>
            <person name="Norbertczak H."/>
            <person name="Quail M.A."/>
            <person name="Rabbinowitsch E."/>
            <person name="Walker D."/>
            <person name="White B."/>
            <person name="Whitehead S."/>
            <person name="Small P.L."/>
            <person name="Brosch R."/>
            <person name="Ramakrishnan L."/>
            <person name="Fischbach M.A."/>
            <person name="Parkhill J."/>
            <person name="Cole S.T."/>
        </authorList>
    </citation>
    <scope>NUCLEOTIDE SEQUENCE [LARGE SCALE GENOMIC DNA]</scope>
    <source>
        <strain evidence="5">ATCC BAA-535 / M</strain>
    </source>
</reference>